<keyword evidence="2" id="KW-0325">Glycoprotein</keyword>
<evidence type="ECO:0000256" key="1">
    <source>
        <dbReference type="ARBA" id="ARBA00022729"/>
    </source>
</evidence>
<dbReference type="InterPro" id="IPR050831">
    <property type="entry name" value="CEA_cell_adhesion"/>
</dbReference>
<reference evidence="4" key="1">
    <citation type="submission" date="2022-11" db="EMBL/GenBank/DDBJ databases">
        <title>Centuries of genome instability and evolution in soft-shell clam transmissible cancer (bioRxiv).</title>
        <authorList>
            <person name="Hart S.F.M."/>
            <person name="Yonemitsu M.A."/>
            <person name="Giersch R.M."/>
            <person name="Beal B.F."/>
            <person name="Arriagada G."/>
            <person name="Davis B.W."/>
            <person name="Ostrander E.A."/>
            <person name="Goff S.P."/>
            <person name="Metzger M.J."/>
        </authorList>
    </citation>
    <scope>NUCLEOTIDE SEQUENCE</scope>
    <source>
        <strain evidence="4">MELC-2E11</strain>
        <tissue evidence="4">Siphon/mantle</tissue>
    </source>
</reference>
<gene>
    <name evidence="4" type="ORF">MAR_021053</name>
</gene>
<name>A0ABY7E930_MYAAR</name>
<dbReference type="PANTHER" id="PTHR44427">
    <property type="entry name" value="CARCINOEMBRYONIC ANTIGEN-RELATED CELL ADHESION MOLECULE 19"/>
    <property type="match status" value="1"/>
</dbReference>
<evidence type="ECO:0000313" key="4">
    <source>
        <dbReference type="EMBL" id="WAR05684.1"/>
    </source>
</evidence>
<dbReference type="SUPFAM" id="SSF48726">
    <property type="entry name" value="Immunoglobulin"/>
    <property type="match status" value="2"/>
</dbReference>
<organism evidence="4 5">
    <name type="scientific">Mya arenaria</name>
    <name type="common">Soft-shell clam</name>
    <dbReference type="NCBI Taxonomy" id="6604"/>
    <lineage>
        <taxon>Eukaryota</taxon>
        <taxon>Metazoa</taxon>
        <taxon>Spiralia</taxon>
        <taxon>Lophotrochozoa</taxon>
        <taxon>Mollusca</taxon>
        <taxon>Bivalvia</taxon>
        <taxon>Autobranchia</taxon>
        <taxon>Heteroconchia</taxon>
        <taxon>Euheterodonta</taxon>
        <taxon>Imparidentia</taxon>
        <taxon>Neoheterodontei</taxon>
        <taxon>Myida</taxon>
        <taxon>Myoidea</taxon>
        <taxon>Myidae</taxon>
        <taxon>Mya</taxon>
    </lineage>
</organism>
<keyword evidence="5" id="KW-1185">Reference proteome</keyword>
<dbReference type="Proteomes" id="UP001164746">
    <property type="component" value="Chromosome 5"/>
</dbReference>
<protein>
    <submittedName>
        <fullName evidence="4">CEAM5-like protein</fullName>
    </submittedName>
</protein>
<feature type="domain" description="Ig-like" evidence="3">
    <location>
        <begin position="362"/>
        <end position="422"/>
    </location>
</feature>
<dbReference type="InterPro" id="IPR036179">
    <property type="entry name" value="Ig-like_dom_sf"/>
</dbReference>
<evidence type="ECO:0000256" key="2">
    <source>
        <dbReference type="ARBA" id="ARBA00023180"/>
    </source>
</evidence>
<feature type="domain" description="Ig-like" evidence="3">
    <location>
        <begin position="120"/>
        <end position="199"/>
    </location>
</feature>
<evidence type="ECO:0000313" key="5">
    <source>
        <dbReference type="Proteomes" id="UP001164746"/>
    </source>
</evidence>
<dbReference type="EMBL" id="CP111016">
    <property type="protein sequence ID" value="WAR05684.1"/>
    <property type="molecule type" value="Genomic_DNA"/>
</dbReference>
<feature type="domain" description="Ig-like" evidence="3">
    <location>
        <begin position="428"/>
        <end position="506"/>
    </location>
</feature>
<sequence>MFATVDSCLGCPASFPRLFQRENDIIKLTLKTTVNTQGVISYQIMKDRTNLMSIDFYNGEVMQQESCQPADCTFSGNAANGDFSITLSNVQRASAGTYKLIMMQTNDEKACATLFVLDGPDSVSFSPAATSYEKALNSVLDPVTCQADCNGCSFSWSREHTTIVNTGVLSLKTLSVDKAGQYTCTASRTGAARRDKTLSIAVIHGPSSVSLIPADILYTVGIGRAIGTVTCSAHCWPCSYTWTGPGSFSSSEPTISLQGITNLSVGRYTCTATNERSSVSSYAYFDVNVLYGPDSITFNTSLSTIRQKEGSLFLPVECQSDCIGCTFTWNKDGVPLTRTAILDLATLHKSEADGPDHVAVLPANTLYVLNDGNTMDSVVCSSDCFPECSLMWVPSLLSNQGNLSLGVLHKESTGVYTCVASNPEWNGPDSALLNVASPFTVTEAEYIQSLECTSDCWPGCRLKWMNAANVTLQNTGTLALGKGTRVKSGLYVCVSENNAEEYKKIAHASLMLIVELIIIK</sequence>
<dbReference type="InterPro" id="IPR007110">
    <property type="entry name" value="Ig-like_dom"/>
</dbReference>
<accession>A0ABY7E930</accession>
<dbReference type="PROSITE" id="PS50835">
    <property type="entry name" value="IG_LIKE"/>
    <property type="match status" value="4"/>
</dbReference>
<keyword evidence="1" id="KW-0732">Signal</keyword>
<feature type="domain" description="Ig-like" evidence="3">
    <location>
        <begin position="206"/>
        <end position="280"/>
    </location>
</feature>
<dbReference type="InterPro" id="IPR013783">
    <property type="entry name" value="Ig-like_fold"/>
</dbReference>
<dbReference type="Gene3D" id="2.60.40.10">
    <property type="entry name" value="Immunoglobulins"/>
    <property type="match status" value="2"/>
</dbReference>
<dbReference type="PANTHER" id="PTHR44427:SF5">
    <property type="entry name" value="V-SET AND IMMUNOGLOBULIN DOMAIN-CONTAINING PROTEIN 10-LIKE"/>
    <property type="match status" value="1"/>
</dbReference>
<proteinExistence type="predicted"/>
<evidence type="ECO:0000259" key="3">
    <source>
        <dbReference type="PROSITE" id="PS50835"/>
    </source>
</evidence>